<reference evidence="7 8" key="1">
    <citation type="submission" date="2019-03" db="EMBL/GenBank/DDBJ databases">
        <title>Single cell metagenomics reveals metabolic interactions within the superorganism composed of flagellate Streblomastix strix and complex community of Bacteroidetes bacteria on its surface.</title>
        <authorList>
            <person name="Treitli S.C."/>
            <person name="Kolisko M."/>
            <person name="Husnik F."/>
            <person name="Keeling P."/>
            <person name="Hampl V."/>
        </authorList>
    </citation>
    <scope>NUCLEOTIDE SEQUENCE [LARGE SCALE GENOMIC DNA]</scope>
    <source>
        <strain evidence="7">St1</strain>
    </source>
</reference>
<dbReference type="EC" id="3.2.1.22" evidence="2"/>
<dbReference type="InterPro" id="IPR038417">
    <property type="entry name" value="Alpga-gal_N_sf"/>
</dbReference>
<dbReference type="InterPro" id="IPR050985">
    <property type="entry name" value="Alpha-glycosidase_related"/>
</dbReference>
<gene>
    <name evidence="7" type="ORF">EZS26_000128</name>
</gene>
<dbReference type="Pfam" id="PF16874">
    <property type="entry name" value="Glyco_hydro_36C"/>
    <property type="match status" value="1"/>
</dbReference>
<keyword evidence="5" id="KW-0732">Signal</keyword>
<dbReference type="PRINTS" id="PR00743">
    <property type="entry name" value="GLHYDRLASE36"/>
</dbReference>
<evidence type="ECO:0000256" key="1">
    <source>
        <dbReference type="ARBA" id="ARBA00001255"/>
    </source>
</evidence>
<dbReference type="InterPro" id="IPR031704">
    <property type="entry name" value="Glyco_hydro_36_N"/>
</dbReference>
<dbReference type="Gene3D" id="2.70.98.60">
    <property type="entry name" value="alpha-galactosidase from lactobacil brevis"/>
    <property type="match status" value="1"/>
</dbReference>
<proteinExistence type="predicted"/>
<dbReference type="InterPro" id="IPR031705">
    <property type="entry name" value="Glyco_hydro_36_C"/>
</dbReference>
<dbReference type="InterPro" id="IPR013780">
    <property type="entry name" value="Glyco_hydro_b"/>
</dbReference>
<evidence type="ECO:0000256" key="4">
    <source>
        <dbReference type="ARBA" id="ARBA00023295"/>
    </source>
</evidence>
<accession>A0A5M8P4Y2</accession>
<dbReference type="InterPro" id="IPR013785">
    <property type="entry name" value="Aldolase_TIM"/>
</dbReference>
<dbReference type="InterPro" id="IPR002252">
    <property type="entry name" value="Glyco_hydro_36"/>
</dbReference>
<dbReference type="InterPro" id="IPR008979">
    <property type="entry name" value="Galactose-bd-like_sf"/>
</dbReference>
<feature type="domain" description="Glycosyl hydrolase family 98 putative carbohydrate-binding module" evidence="6">
    <location>
        <begin position="21"/>
        <end position="159"/>
    </location>
</feature>
<keyword evidence="4 7" id="KW-0326">Glycosidase</keyword>
<dbReference type="FunFam" id="3.20.20.70:FF:000118">
    <property type="entry name" value="Alpha-galactosidase"/>
    <property type="match status" value="1"/>
</dbReference>
<dbReference type="SUPFAM" id="SSF49785">
    <property type="entry name" value="Galactose-binding domain-like"/>
    <property type="match status" value="1"/>
</dbReference>
<dbReference type="InterPro" id="IPR038637">
    <property type="entry name" value="NPCBM_sf"/>
</dbReference>
<feature type="chain" id="PRO_5024271812" description="alpha-galactosidase" evidence="5">
    <location>
        <begin position="22"/>
        <end position="866"/>
    </location>
</feature>
<evidence type="ECO:0000313" key="8">
    <source>
        <dbReference type="Proteomes" id="UP000324575"/>
    </source>
</evidence>
<dbReference type="Proteomes" id="UP000324575">
    <property type="component" value="Unassembled WGS sequence"/>
</dbReference>
<dbReference type="Pfam" id="PF02065">
    <property type="entry name" value="Melibiase"/>
    <property type="match status" value="1"/>
</dbReference>
<keyword evidence="3 7" id="KW-0378">Hydrolase</keyword>
<name>A0A5M8P4Y2_9BACT</name>
<evidence type="ECO:0000256" key="5">
    <source>
        <dbReference type="SAM" id="SignalP"/>
    </source>
</evidence>
<dbReference type="Pfam" id="PF16875">
    <property type="entry name" value="Glyco_hydro_36N"/>
    <property type="match status" value="1"/>
</dbReference>
<protein>
    <recommendedName>
        <fullName evidence="2">alpha-galactosidase</fullName>
        <ecNumber evidence="2">3.2.1.22</ecNumber>
    </recommendedName>
</protein>
<dbReference type="AlphaFoldDB" id="A0A5M8P4Y2"/>
<dbReference type="SUPFAM" id="SSF51445">
    <property type="entry name" value="(Trans)glycosidases"/>
    <property type="match status" value="1"/>
</dbReference>
<dbReference type="Pfam" id="PF08305">
    <property type="entry name" value="NPCBM"/>
    <property type="match status" value="1"/>
</dbReference>
<evidence type="ECO:0000313" key="7">
    <source>
        <dbReference type="EMBL" id="KAA6303577.1"/>
    </source>
</evidence>
<comment type="caution">
    <text evidence="7">The sequence shown here is derived from an EMBL/GenBank/DDBJ whole genome shotgun (WGS) entry which is preliminary data.</text>
</comment>
<dbReference type="Gene3D" id="2.60.120.1060">
    <property type="entry name" value="NPCBM/NEW2 domain"/>
    <property type="match status" value="1"/>
</dbReference>
<evidence type="ECO:0000256" key="2">
    <source>
        <dbReference type="ARBA" id="ARBA00012755"/>
    </source>
</evidence>
<evidence type="ECO:0000256" key="3">
    <source>
        <dbReference type="ARBA" id="ARBA00022801"/>
    </source>
</evidence>
<dbReference type="CDD" id="cd14791">
    <property type="entry name" value="GH36"/>
    <property type="match status" value="1"/>
</dbReference>
<sequence length="866" mass="97201">MTKRISFWAFLCLFSGFLLQAQTKVNLSDLSLPLMTTGYGKAVANKSIDRNPIRLNGKEYQGVGTHAESKFIVSLNGKAKRFSAWVGVDDEVGTRGSVVFVVTADGKELFRSPVMHGGDKPAKVDVQLKKVDTVVLEALSGNDGISSDHADWANAFFEMEEGKPAALPDCRIIEIGAGQTLLTLTVDKKNNLLQQYFGQQAGLESVFRNGEQKEQAYPTIQSNSRFTYWGEPALHVVHADGHTSSQLKYVNHETTNTDDNVTITVIHLKDDTYPFFVDLFYQTYKKENVMEQWSEIRHQEPQAVVVKEAASSALTLHARGYWLTQFTGDWANEFQIDEYPLTVGSKVLENKWGITSSNGRQQHFMISMGNKEPSETEGEVLAGSLAWSGNYRLQFEVATSGQLTVLSGMNPWSADYTLPAGKTYRTPALIYTYSTQGKGQASRNLHRWALNYNVREGNTALLRTIFNNWEATGMNTSDPVIIPFLKPAHDLGFELFLLDDGWFGLENKARVLGEWNSTPKMHPHGMTPIIEAAKATGIDFGLWVEMEMANPEAHLVKEHPEWLLTEPDREHHLQRGQYVLDLANPDVQDFCIHAFNAILKTYPDISFVKWDCNSPFHNPYSQYLGKQQQHLWYEYTMGLYRVFNETVKANPDLQMMLCSAGGARCDYGALRYFHEFWTSDNTNPLRRVFIQWGSSHIFPAKVQGAHVTHMGKQPFKFAFDVAMSGCLGMDANPVTMSEKDRAITKRAVEVYKAKIRPVVQLGDIYRLVSPYKTSRSVVSYVSEARDKAVVFVYQVKNETQGVTIALQGLQPGKQYKVEEVNIDAPASAACAENGKTLSSKTLMEEGLHFNCSKQFDSASVYLSIVN</sequence>
<dbReference type="PANTHER" id="PTHR43053:SF3">
    <property type="entry name" value="ALPHA-GALACTOSIDASE C-RELATED"/>
    <property type="match status" value="1"/>
</dbReference>
<dbReference type="SMART" id="SM00776">
    <property type="entry name" value="NPCBM"/>
    <property type="match status" value="1"/>
</dbReference>
<dbReference type="Gene3D" id="3.20.20.70">
    <property type="entry name" value="Aldolase class I"/>
    <property type="match status" value="1"/>
</dbReference>
<dbReference type="PANTHER" id="PTHR43053">
    <property type="entry name" value="GLYCOSIDASE FAMILY 31"/>
    <property type="match status" value="1"/>
</dbReference>
<dbReference type="EMBL" id="SNRX01000001">
    <property type="protein sequence ID" value="KAA6303577.1"/>
    <property type="molecule type" value="Genomic_DNA"/>
</dbReference>
<dbReference type="InterPro" id="IPR017853">
    <property type="entry name" value="GH"/>
</dbReference>
<evidence type="ECO:0000259" key="6">
    <source>
        <dbReference type="SMART" id="SM00776"/>
    </source>
</evidence>
<dbReference type="GO" id="GO:0016052">
    <property type="term" value="P:carbohydrate catabolic process"/>
    <property type="evidence" value="ECO:0007669"/>
    <property type="project" value="InterPro"/>
</dbReference>
<organism evidence="7 8">
    <name type="scientific">Candidatus Ordinivivax streblomastigis</name>
    <dbReference type="NCBI Taxonomy" id="2540710"/>
    <lineage>
        <taxon>Bacteria</taxon>
        <taxon>Pseudomonadati</taxon>
        <taxon>Bacteroidota</taxon>
        <taxon>Bacteroidia</taxon>
        <taxon>Bacteroidales</taxon>
        <taxon>Candidatus Ordinivivax</taxon>
    </lineage>
</organism>
<dbReference type="GO" id="GO:0004557">
    <property type="term" value="F:alpha-galactosidase activity"/>
    <property type="evidence" value="ECO:0007669"/>
    <property type="project" value="UniProtKB-EC"/>
</dbReference>
<dbReference type="InterPro" id="IPR013222">
    <property type="entry name" value="Glyco_hyd_98_carb-bd"/>
</dbReference>
<dbReference type="Gene3D" id="2.60.40.1180">
    <property type="entry name" value="Golgi alpha-mannosidase II"/>
    <property type="match status" value="1"/>
</dbReference>
<feature type="signal peptide" evidence="5">
    <location>
        <begin position="1"/>
        <end position="21"/>
    </location>
</feature>
<comment type="catalytic activity">
    <reaction evidence="1">
        <text>Hydrolysis of terminal, non-reducing alpha-D-galactose residues in alpha-D-galactosides, including galactose oligosaccharides, galactomannans and galactolipids.</text>
        <dbReference type="EC" id="3.2.1.22"/>
    </reaction>
</comment>